<dbReference type="Proteomes" id="UP000322084">
    <property type="component" value="Unassembled WGS sequence"/>
</dbReference>
<dbReference type="EMBL" id="BKCL01000003">
    <property type="protein sequence ID" value="GEQ97759.1"/>
    <property type="molecule type" value="Genomic_DNA"/>
</dbReference>
<sequence length="286" mass="31232">MRTLLVPMTDPKGQDSVLKVAFSLVRTFSAHLTCLFIRPDPRAAIPFMGEGLTADAIQDLVDASDREGKARAARTYAVFEETRKKQDIPLGDGLGPEKTATVAWEESTGFIADRVGRAARLADLTVVPQPVDPNSEDSADLLNEVLFRSGRPLLLAPPNPSETIGSTILVAWNGRAECARTVAAALPFLHRAERIFLLTVDDEHPDRPSLEGLSLYLARQGISADILHRESDDKSVGETIRDTAETLGADLLVMGAFSHSRWREMIIGGVTRHAIHHAKIPVFMSH</sequence>
<organism evidence="3 5">
    <name type="scientific">Iodidimonas gelatinilytica</name>
    <dbReference type="NCBI Taxonomy" id="1236966"/>
    <lineage>
        <taxon>Bacteria</taxon>
        <taxon>Pseudomonadati</taxon>
        <taxon>Pseudomonadota</taxon>
        <taxon>Alphaproteobacteria</taxon>
        <taxon>Iodidimonadales</taxon>
        <taxon>Iodidimonadaceae</taxon>
        <taxon>Iodidimonas</taxon>
    </lineage>
</organism>
<proteinExistence type="inferred from homology"/>
<dbReference type="InterPro" id="IPR006016">
    <property type="entry name" value="UspA"/>
</dbReference>
<evidence type="ECO:0000313" key="5">
    <source>
        <dbReference type="Proteomes" id="UP000322084"/>
    </source>
</evidence>
<dbReference type="Proteomes" id="UP000325187">
    <property type="component" value="Unassembled WGS sequence"/>
</dbReference>
<dbReference type="PANTHER" id="PTHR46268">
    <property type="entry name" value="STRESS RESPONSE PROTEIN NHAX"/>
    <property type="match status" value="1"/>
</dbReference>
<name>A0A5A7MSA5_9PROT</name>
<dbReference type="PANTHER" id="PTHR46268:SF15">
    <property type="entry name" value="UNIVERSAL STRESS PROTEIN HP_0031"/>
    <property type="match status" value="1"/>
</dbReference>
<keyword evidence="6" id="KW-1185">Reference proteome</keyword>
<dbReference type="SUPFAM" id="SSF52402">
    <property type="entry name" value="Adenine nucleotide alpha hydrolases-like"/>
    <property type="match status" value="1"/>
</dbReference>
<comment type="similarity">
    <text evidence="1">Belongs to the universal stress protein A family.</text>
</comment>
<dbReference type="Gene3D" id="3.40.50.12370">
    <property type="match status" value="1"/>
</dbReference>
<dbReference type="Pfam" id="PF00582">
    <property type="entry name" value="Usp"/>
    <property type="match status" value="1"/>
</dbReference>
<accession>A0A5A7N1T2</accession>
<comment type="caution">
    <text evidence="3">The sequence shown here is derived from an EMBL/GenBank/DDBJ whole genome shotgun (WGS) entry which is preliminary data.</text>
</comment>
<dbReference type="CDD" id="cd00293">
    <property type="entry name" value="USP-like"/>
    <property type="match status" value="1"/>
</dbReference>
<accession>A0A5A7MSA5</accession>
<protein>
    <submittedName>
        <fullName evidence="3">Universal stress protein UspA</fullName>
    </submittedName>
</protein>
<evidence type="ECO:0000259" key="2">
    <source>
        <dbReference type="Pfam" id="PF00582"/>
    </source>
</evidence>
<evidence type="ECO:0000313" key="3">
    <source>
        <dbReference type="EMBL" id="GEQ97759.1"/>
    </source>
</evidence>
<reference evidence="5 6" key="1">
    <citation type="submission" date="2019-09" db="EMBL/GenBank/DDBJ databases">
        <title>NBRP : Genome information of microbial organism related human and environment.</title>
        <authorList>
            <person name="Hattori M."/>
            <person name="Oshima K."/>
            <person name="Inaba H."/>
            <person name="Suda W."/>
            <person name="Sakamoto M."/>
            <person name="Iino T."/>
            <person name="Kitahara M."/>
            <person name="Oshida Y."/>
            <person name="Iida T."/>
            <person name="Kudo T."/>
            <person name="Itoh T."/>
            <person name="Ohkuma M."/>
        </authorList>
    </citation>
    <scope>NUCLEOTIDE SEQUENCE [LARGE SCALE GENOMIC DNA]</scope>
    <source>
        <strain evidence="3 5">Hi-2</strain>
        <strain evidence="4 6">Mie-1</strain>
    </source>
</reference>
<evidence type="ECO:0000313" key="4">
    <source>
        <dbReference type="EMBL" id="GER01026.1"/>
    </source>
</evidence>
<dbReference type="EMBL" id="BKCM01000007">
    <property type="protein sequence ID" value="GER01026.1"/>
    <property type="molecule type" value="Genomic_DNA"/>
</dbReference>
<evidence type="ECO:0000256" key="1">
    <source>
        <dbReference type="ARBA" id="ARBA00008791"/>
    </source>
</evidence>
<dbReference type="AlphaFoldDB" id="A0A5A7MSA5"/>
<evidence type="ECO:0000313" key="6">
    <source>
        <dbReference type="Proteomes" id="UP000325187"/>
    </source>
</evidence>
<feature type="domain" description="UspA" evidence="2">
    <location>
        <begin position="168"/>
        <end position="284"/>
    </location>
</feature>
<dbReference type="RefSeq" id="WP_150000159.1">
    <property type="nucleotide sequence ID" value="NZ_BKCL01000003.1"/>
</dbReference>
<gene>
    <name evidence="3" type="ORF">JCM17844_13960</name>
    <name evidence="4" type="ORF">JCM17845_16490</name>
</gene>